<dbReference type="PANTHER" id="PTHR48079">
    <property type="entry name" value="PROTEIN YEEZ"/>
    <property type="match status" value="1"/>
</dbReference>
<feature type="region of interest" description="Disordered" evidence="1">
    <location>
        <begin position="205"/>
        <end position="240"/>
    </location>
</feature>
<dbReference type="InterPro" id="IPR036291">
    <property type="entry name" value="NAD(P)-bd_dom_sf"/>
</dbReference>
<sequence>MTDTESRRVLLAGCGDVGTALGLRLSDRGWSATGVRRHADRLPAPLAGVSLDLTDPGETRLPDVDAVVVTLTADGHDVAGYEHTYLGGLRGLRRALGKQEPLVVLVSSTGVLGGGDGERVTETTPPDPQRPTAHVLLAAEELAAELFPDLVIVRPAGIYGPGRTSMVERVRRGAPLAHRRVTNRIHRDDLVTVLVTLLERGTVAGEREDSTQTGMPGGVGDAAGQRTGASRSGTVAGGGGAAASSAPARLPRLLHAVDHHAALLGDVAAHLAHRLGVPVPPDDSGPGEGPLGKIVDGELVHALVPREEWRYPTFREGYDALLADGSADSWVGRG</sequence>
<evidence type="ECO:0000256" key="1">
    <source>
        <dbReference type="SAM" id="MobiDB-lite"/>
    </source>
</evidence>
<dbReference type="GO" id="GO:0005737">
    <property type="term" value="C:cytoplasm"/>
    <property type="evidence" value="ECO:0007669"/>
    <property type="project" value="TreeGrafter"/>
</dbReference>
<dbReference type="Pfam" id="PF01370">
    <property type="entry name" value="Epimerase"/>
    <property type="match status" value="1"/>
</dbReference>
<dbReference type="Proteomes" id="UP000298017">
    <property type="component" value="Unassembled WGS sequence"/>
</dbReference>
<dbReference type="SUPFAM" id="SSF51735">
    <property type="entry name" value="NAD(P)-binding Rossmann-fold domains"/>
    <property type="match status" value="1"/>
</dbReference>
<accession>A0AAX2SE19</accession>
<proteinExistence type="predicted"/>
<evidence type="ECO:0000259" key="2">
    <source>
        <dbReference type="Pfam" id="PF01370"/>
    </source>
</evidence>
<dbReference type="AlphaFoldDB" id="A0AAX2SE19"/>
<dbReference type="EMBL" id="SPNK01000005">
    <property type="protein sequence ID" value="TFI01780.1"/>
    <property type="molecule type" value="Genomic_DNA"/>
</dbReference>
<reference evidence="3 4" key="1">
    <citation type="submission" date="2019-03" db="EMBL/GenBank/DDBJ databases">
        <title>Genome Sequencing and Assembly of Various Microbes Isolated from Alder Root Nodule.</title>
        <authorList>
            <person name="Swanson E."/>
            <person name="Sevigny J.L."/>
            <person name="Pesce C."/>
            <person name="Davis I."/>
            <person name="Kleiner V."/>
            <person name="Tisa L."/>
        </authorList>
    </citation>
    <scope>NUCLEOTIDE SEQUENCE [LARGE SCALE GENOMIC DNA]</scope>
    <source>
        <strain evidence="3 4">4R-31</strain>
    </source>
</reference>
<name>A0AAX2SE19_KOCRH</name>
<evidence type="ECO:0000313" key="4">
    <source>
        <dbReference type="Proteomes" id="UP000298017"/>
    </source>
</evidence>
<feature type="domain" description="NAD-dependent epimerase/dehydratase" evidence="2">
    <location>
        <begin position="15"/>
        <end position="174"/>
    </location>
</feature>
<dbReference type="Gene3D" id="3.40.50.720">
    <property type="entry name" value="NAD(P)-binding Rossmann-like Domain"/>
    <property type="match status" value="2"/>
</dbReference>
<comment type="caution">
    <text evidence="3">The sequence shown here is derived from an EMBL/GenBank/DDBJ whole genome shotgun (WGS) entry which is preliminary data.</text>
</comment>
<organism evidence="3 4">
    <name type="scientific">Kocuria rhizophila</name>
    <dbReference type="NCBI Taxonomy" id="72000"/>
    <lineage>
        <taxon>Bacteria</taxon>
        <taxon>Bacillati</taxon>
        <taxon>Actinomycetota</taxon>
        <taxon>Actinomycetes</taxon>
        <taxon>Micrococcales</taxon>
        <taxon>Micrococcaceae</taxon>
        <taxon>Kocuria</taxon>
    </lineage>
</organism>
<protein>
    <submittedName>
        <fullName evidence="3">NAD-dependent dehydratase</fullName>
    </submittedName>
</protein>
<dbReference type="RefSeq" id="WP_059281270.1">
    <property type="nucleotide sequence ID" value="NZ_JAVDXP010000001.1"/>
</dbReference>
<dbReference type="InterPro" id="IPR001509">
    <property type="entry name" value="Epimerase_deHydtase"/>
</dbReference>
<dbReference type="GO" id="GO:0004029">
    <property type="term" value="F:aldehyde dehydrogenase (NAD+) activity"/>
    <property type="evidence" value="ECO:0007669"/>
    <property type="project" value="TreeGrafter"/>
</dbReference>
<evidence type="ECO:0000313" key="3">
    <source>
        <dbReference type="EMBL" id="TFI01780.1"/>
    </source>
</evidence>
<keyword evidence="4" id="KW-1185">Reference proteome</keyword>
<gene>
    <name evidence="3" type="ORF">E4P33_06580</name>
</gene>
<dbReference type="InterPro" id="IPR051783">
    <property type="entry name" value="NAD(P)-dependent_oxidoreduct"/>
</dbReference>
<dbReference type="PANTHER" id="PTHR48079:SF6">
    <property type="entry name" value="NAD(P)-BINDING DOMAIN-CONTAINING PROTEIN-RELATED"/>
    <property type="match status" value="1"/>
</dbReference>